<reference evidence="2 3" key="1">
    <citation type="submission" date="2017-05" db="EMBL/GenBank/DDBJ databases">
        <title>Thiocyanate degradation by Thiohalobacter thiocyanaticus FOKN1.</title>
        <authorList>
            <person name="Oshiki M."/>
            <person name="Fukushima T."/>
            <person name="Kawano S."/>
            <person name="Nakagawa J."/>
        </authorList>
    </citation>
    <scope>NUCLEOTIDE SEQUENCE [LARGE SCALE GENOMIC DNA]</scope>
    <source>
        <strain evidence="2 3">FOKN1</strain>
    </source>
</reference>
<evidence type="ECO:0000313" key="3">
    <source>
        <dbReference type="Proteomes" id="UP000218765"/>
    </source>
</evidence>
<dbReference type="EMBL" id="AP018052">
    <property type="protein sequence ID" value="BAZ92487.1"/>
    <property type="molecule type" value="Genomic_DNA"/>
</dbReference>
<name>A0A1Z4VLM3_9GAMM</name>
<dbReference type="RefSeq" id="WP_096363641.1">
    <property type="nucleotide sequence ID" value="NZ_AP018052.1"/>
</dbReference>
<evidence type="ECO:0000256" key="1">
    <source>
        <dbReference type="SAM" id="SignalP"/>
    </source>
</evidence>
<gene>
    <name evidence="2" type="ORF">FOKN1_0082</name>
</gene>
<evidence type="ECO:0000313" key="2">
    <source>
        <dbReference type="EMBL" id="BAZ92487.1"/>
    </source>
</evidence>
<proteinExistence type="predicted"/>
<organism evidence="2 3">
    <name type="scientific">Thiohalobacter thiocyanaticus</name>
    <dbReference type="NCBI Taxonomy" id="585455"/>
    <lineage>
        <taxon>Bacteria</taxon>
        <taxon>Pseudomonadati</taxon>
        <taxon>Pseudomonadota</taxon>
        <taxon>Gammaproteobacteria</taxon>
        <taxon>Thiohalobacterales</taxon>
        <taxon>Thiohalobacteraceae</taxon>
        <taxon>Thiohalobacter</taxon>
    </lineage>
</organism>
<dbReference type="Proteomes" id="UP000218765">
    <property type="component" value="Chromosome"/>
</dbReference>
<sequence>MMHYTAPGGLGIALALALAAAPAAARDVNGNYAVFGSGSGDCEDYLDARYRGGADELLYVEWTAGHLSAYNLLLDNTYNILGTTNPFDFMARLDAWCRQHRDAAFTVAVARQMEDLFDERQNLAPQEDGGWENWIEQFGGRGQTQEEAE</sequence>
<dbReference type="AlphaFoldDB" id="A0A1Z4VLM3"/>
<protein>
    <submittedName>
        <fullName evidence="2">Chloride channel protein EriC</fullName>
    </submittedName>
</protein>
<dbReference type="KEGG" id="ttc:FOKN1_0082"/>
<keyword evidence="3" id="KW-1185">Reference proteome</keyword>
<feature type="signal peptide" evidence="1">
    <location>
        <begin position="1"/>
        <end position="25"/>
    </location>
</feature>
<dbReference type="OrthoDB" id="7066206at2"/>
<feature type="chain" id="PRO_5012080119" evidence="1">
    <location>
        <begin position="26"/>
        <end position="149"/>
    </location>
</feature>
<keyword evidence="1" id="KW-0732">Signal</keyword>
<accession>A0A1Z4VLM3</accession>